<evidence type="ECO:0000256" key="2">
    <source>
        <dbReference type="ARBA" id="ARBA00020570"/>
    </source>
</evidence>
<dbReference type="AlphaFoldDB" id="A0A410PU85"/>
<evidence type="ECO:0000256" key="5">
    <source>
        <dbReference type="ARBA" id="ARBA00023157"/>
    </source>
</evidence>
<evidence type="ECO:0000256" key="4">
    <source>
        <dbReference type="ARBA" id="ARBA00022982"/>
    </source>
</evidence>
<dbReference type="PRINTS" id="PR00421">
    <property type="entry name" value="THIOREDOXIN"/>
</dbReference>
<feature type="active site" description="Nucleophile" evidence="9">
    <location>
        <position position="34"/>
    </location>
</feature>
<feature type="site" description="Deprotonates C-terminal active site Cys" evidence="9">
    <location>
        <position position="25"/>
    </location>
</feature>
<dbReference type="PROSITE" id="PS00194">
    <property type="entry name" value="THIOREDOXIN_1"/>
    <property type="match status" value="1"/>
</dbReference>
<feature type="disulfide bond" description="Redox-active" evidence="10">
    <location>
        <begin position="31"/>
        <end position="34"/>
    </location>
</feature>
<dbReference type="SUPFAM" id="SSF52833">
    <property type="entry name" value="Thioredoxin-like"/>
    <property type="match status" value="1"/>
</dbReference>
<reference evidence="12 13" key="1">
    <citation type="submission" date="2019-01" db="EMBL/GenBank/DDBJ databases">
        <title>Draft genomes of a novel of Aminipila strains.</title>
        <authorList>
            <person name="Ma S."/>
        </authorList>
    </citation>
    <scope>NUCLEOTIDE SEQUENCE [LARGE SCALE GENOMIC DNA]</scope>
    <source>
        <strain evidence="13">JN-39</strain>
    </source>
</reference>
<evidence type="ECO:0000256" key="8">
    <source>
        <dbReference type="PIRNR" id="PIRNR000077"/>
    </source>
</evidence>
<keyword evidence="6 10" id="KW-0676">Redox-active center</keyword>
<name>A0A410PU85_9FIRM</name>
<dbReference type="InterPro" id="IPR017937">
    <property type="entry name" value="Thioredoxin_CS"/>
</dbReference>
<dbReference type="OrthoDB" id="9790390at2"/>
<dbReference type="GO" id="GO:0005829">
    <property type="term" value="C:cytosol"/>
    <property type="evidence" value="ECO:0007669"/>
    <property type="project" value="TreeGrafter"/>
</dbReference>
<keyword evidence="3" id="KW-0813">Transport</keyword>
<evidence type="ECO:0000256" key="1">
    <source>
        <dbReference type="ARBA" id="ARBA00008987"/>
    </source>
</evidence>
<protein>
    <recommendedName>
        <fullName evidence="2 7">Thioredoxin</fullName>
    </recommendedName>
</protein>
<feature type="site" description="Contributes to redox potential value" evidence="9">
    <location>
        <position position="33"/>
    </location>
</feature>
<keyword evidence="5 10" id="KW-1015">Disulfide bond</keyword>
<dbReference type="Gene3D" id="3.40.30.10">
    <property type="entry name" value="Glutaredoxin"/>
    <property type="match status" value="1"/>
</dbReference>
<comment type="similarity">
    <text evidence="1 8">Belongs to the thioredoxin family.</text>
</comment>
<evidence type="ECO:0000256" key="3">
    <source>
        <dbReference type="ARBA" id="ARBA00022448"/>
    </source>
</evidence>
<evidence type="ECO:0000259" key="11">
    <source>
        <dbReference type="PROSITE" id="PS51352"/>
    </source>
</evidence>
<sequence>MSALTVTKDNFQTEVMESDKPVLIDFWASWCGPCKMVSPIVDEIAKELPTAKVCKVNIDEQPELASAFNVMSIPTLAVVKEGKVVNVAVGARPKQDIVSMLDD</sequence>
<dbReference type="InterPro" id="IPR036249">
    <property type="entry name" value="Thioredoxin-like_sf"/>
</dbReference>
<accession>A0A410PU85</accession>
<dbReference type="Pfam" id="PF00085">
    <property type="entry name" value="Thioredoxin"/>
    <property type="match status" value="1"/>
</dbReference>
<dbReference type="GO" id="GO:0015035">
    <property type="term" value="F:protein-disulfide reductase activity"/>
    <property type="evidence" value="ECO:0007669"/>
    <property type="project" value="UniProtKB-UniRule"/>
</dbReference>
<evidence type="ECO:0000256" key="10">
    <source>
        <dbReference type="PIRSR" id="PIRSR000077-4"/>
    </source>
</evidence>
<dbReference type="RefSeq" id="WP_128745162.1">
    <property type="nucleotide sequence ID" value="NZ_CP035281.1"/>
</dbReference>
<evidence type="ECO:0000256" key="9">
    <source>
        <dbReference type="PIRSR" id="PIRSR000077-1"/>
    </source>
</evidence>
<keyword evidence="13" id="KW-1185">Reference proteome</keyword>
<keyword evidence="4" id="KW-0249">Electron transport</keyword>
<organism evidence="12 13">
    <name type="scientific">Aminipila luticellarii</name>
    <dbReference type="NCBI Taxonomy" id="2507160"/>
    <lineage>
        <taxon>Bacteria</taxon>
        <taxon>Bacillati</taxon>
        <taxon>Bacillota</taxon>
        <taxon>Clostridia</taxon>
        <taxon>Peptostreptococcales</taxon>
        <taxon>Anaerovoracaceae</taxon>
        <taxon>Aminipila</taxon>
    </lineage>
</organism>
<feature type="site" description="Contributes to redox potential value" evidence="9">
    <location>
        <position position="32"/>
    </location>
</feature>
<dbReference type="EMBL" id="CP035281">
    <property type="protein sequence ID" value="QAT42512.1"/>
    <property type="molecule type" value="Genomic_DNA"/>
</dbReference>
<dbReference type="Proteomes" id="UP000287601">
    <property type="component" value="Chromosome"/>
</dbReference>
<feature type="domain" description="Thioredoxin" evidence="11">
    <location>
        <begin position="1"/>
        <end position="103"/>
    </location>
</feature>
<gene>
    <name evidence="12" type="primary">trxA</name>
    <name evidence="12" type="ORF">EQM06_04290</name>
</gene>
<dbReference type="GO" id="GO:0045454">
    <property type="term" value="P:cell redox homeostasis"/>
    <property type="evidence" value="ECO:0007669"/>
    <property type="project" value="TreeGrafter"/>
</dbReference>
<evidence type="ECO:0000313" key="13">
    <source>
        <dbReference type="Proteomes" id="UP000287601"/>
    </source>
</evidence>
<dbReference type="PANTHER" id="PTHR45663:SF11">
    <property type="entry name" value="GEO12009P1"/>
    <property type="match status" value="1"/>
</dbReference>
<evidence type="ECO:0000256" key="6">
    <source>
        <dbReference type="ARBA" id="ARBA00023284"/>
    </source>
</evidence>
<dbReference type="NCBIfam" id="TIGR01068">
    <property type="entry name" value="thioredoxin"/>
    <property type="match status" value="1"/>
</dbReference>
<dbReference type="KEGG" id="amij:EQM06_04290"/>
<dbReference type="PIRSF" id="PIRSF000077">
    <property type="entry name" value="Thioredoxin"/>
    <property type="match status" value="1"/>
</dbReference>
<evidence type="ECO:0000256" key="7">
    <source>
        <dbReference type="NCBIfam" id="TIGR01068"/>
    </source>
</evidence>
<dbReference type="CDD" id="cd02947">
    <property type="entry name" value="TRX_family"/>
    <property type="match status" value="1"/>
</dbReference>
<evidence type="ECO:0000313" key="12">
    <source>
        <dbReference type="EMBL" id="QAT42512.1"/>
    </source>
</evidence>
<dbReference type="FunFam" id="3.40.30.10:FF:000001">
    <property type="entry name" value="Thioredoxin"/>
    <property type="match status" value="1"/>
</dbReference>
<proteinExistence type="inferred from homology"/>
<feature type="active site" description="Nucleophile" evidence="9">
    <location>
        <position position="31"/>
    </location>
</feature>
<dbReference type="InterPro" id="IPR005746">
    <property type="entry name" value="Thioredoxin"/>
</dbReference>
<dbReference type="PANTHER" id="PTHR45663">
    <property type="entry name" value="GEO12009P1"/>
    <property type="match status" value="1"/>
</dbReference>
<dbReference type="PROSITE" id="PS51352">
    <property type="entry name" value="THIOREDOXIN_2"/>
    <property type="match status" value="1"/>
</dbReference>
<dbReference type="InterPro" id="IPR013766">
    <property type="entry name" value="Thioredoxin_domain"/>
</dbReference>